<feature type="region of interest" description="Disordered" evidence="6">
    <location>
        <begin position="1"/>
        <end position="46"/>
    </location>
</feature>
<dbReference type="InterPro" id="IPR013180">
    <property type="entry name" value="CTNNBL1_N"/>
</dbReference>
<evidence type="ECO:0000256" key="1">
    <source>
        <dbReference type="ARBA" id="ARBA00004123"/>
    </source>
</evidence>
<feature type="compositionally biased region" description="Basic and acidic residues" evidence="6">
    <location>
        <begin position="13"/>
        <end position="22"/>
    </location>
</feature>
<keyword evidence="2" id="KW-0597">Phosphoprotein</keyword>
<dbReference type="SMART" id="SM01156">
    <property type="entry name" value="DUF1716"/>
    <property type="match status" value="1"/>
</dbReference>
<organism evidence="8 9">
    <name type="scientific">Solea senegalensis</name>
    <name type="common">Senegalese sole</name>
    <dbReference type="NCBI Taxonomy" id="28829"/>
    <lineage>
        <taxon>Eukaryota</taxon>
        <taxon>Metazoa</taxon>
        <taxon>Chordata</taxon>
        <taxon>Craniata</taxon>
        <taxon>Vertebrata</taxon>
        <taxon>Euteleostomi</taxon>
        <taxon>Actinopterygii</taxon>
        <taxon>Neopterygii</taxon>
        <taxon>Teleostei</taxon>
        <taxon>Neoteleostei</taxon>
        <taxon>Acanthomorphata</taxon>
        <taxon>Carangaria</taxon>
        <taxon>Pleuronectiformes</taxon>
        <taxon>Pleuronectoidei</taxon>
        <taxon>Soleidae</taxon>
        <taxon>Solea</taxon>
    </lineage>
</organism>
<dbReference type="GO" id="GO:0005681">
    <property type="term" value="C:spliceosomal complex"/>
    <property type="evidence" value="ECO:0007669"/>
    <property type="project" value="TreeGrafter"/>
</dbReference>
<dbReference type="Proteomes" id="UP000693946">
    <property type="component" value="Linkage Group LG11"/>
</dbReference>
<keyword evidence="4" id="KW-0175">Coiled coil</keyword>
<evidence type="ECO:0000256" key="3">
    <source>
        <dbReference type="ARBA" id="ARBA00022737"/>
    </source>
</evidence>
<sequence length="591" mass="67311">MDVGELLNYQPDRGAKRPRQDDGGAAGGEDDSRGGKQQKGARERYREVAASVGIEGGFEMRDSDDLIGDKKKIIDKLMDDDDDELEAEPVDESSVKKMILTFEKRSYKNQELRIKFPDNPEKFMEAELDLNDIIQEMHVIATMPDLYHLLVELNSVHSLLGLLSHENTDILSLMDQITQSPGAHIAIAVVDLLQELTDIDTLHESEEGAEVLIDALLEGQVVALLVQNMERLDEQVKEEADGIHNTLAIIENMAEFRPGLCAEAAQQGLMQWLLKRIKAKIPFDANKLYCSEILAILLQSNDNTRELLGEMDGIDVLLQQLSVFKRHNPSTAEEQEMMENLFDALCSCLMLATNRERFLRGEGLQLMNLMLREKKMSRTSALKVLDHAMIGPEGADNCHKFVDILGLRTVYPLFMKTPKKMKKTGATEKEHEEHVCSIIASMLRNLKSQQRSRLLTKFTENDCEKVDRLMELHFKYLEAVQQADKRIEGEKHEMVRRGEILDDSMEDEFYLRRLDAGLFVLQLICYIMVEISNSGISQLQQRVQQILNLRGGSVKVVRHIMREYAESIGDGKSDEFREAERKRIMDLVDSF</sequence>
<feature type="compositionally biased region" description="Basic and acidic residues" evidence="6">
    <location>
        <begin position="30"/>
        <end position="46"/>
    </location>
</feature>
<proteinExistence type="predicted"/>
<evidence type="ECO:0000256" key="2">
    <source>
        <dbReference type="ARBA" id="ARBA00022553"/>
    </source>
</evidence>
<dbReference type="Pfam" id="PF08216">
    <property type="entry name" value="CTNNBL"/>
    <property type="match status" value="1"/>
</dbReference>
<comment type="subcellular location">
    <subcellularLocation>
        <location evidence="1">Nucleus</location>
    </subcellularLocation>
</comment>
<dbReference type="PANTHER" id="PTHR14978:SF0">
    <property type="entry name" value="BETA-CATENIN-LIKE PROTEIN 1"/>
    <property type="match status" value="1"/>
</dbReference>
<keyword evidence="5" id="KW-0539">Nucleus</keyword>
<dbReference type="FunFam" id="1.25.10.10:FF:000091">
    <property type="entry name" value="Catenin, beta like 1"/>
    <property type="match status" value="1"/>
</dbReference>
<protein>
    <submittedName>
        <fullName evidence="8">Beta-catenin 1</fullName>
    </submittedName>
</protein>
<evidence type="ECO:0000256" key="5">
    <source>
        <dbReference type="ARBA" id="ARBA00023242"/>
    </source>
</evidence>
<reference evidence="8 9" key="1">
    <citation type="journal article" date="2021" name="Sci. Rep.">
        <title>Chromosome anchoring in Senegalese sole (Solea senegalensis) reveals sex-associated markers and genome rearrangements in flatfish.</title>
        <authorList>
            <person name="Guerrero-Cozar I."/>
            <person name="Gomez-Garrido J."/>
            <person name="Berbel C."/>
            <person name="Martinez-Blanch J.F."/>
            <person name="Alioto T."/>
            <person name="Claros M.G."/>
            <person name="Gagnaire P.A."/>
            <person name="Manchado M."/>
        </authorList>
    </citation>
    <scope>NUCLEOTIDE SEQUENCE [LARGE SCALE GENOMIC DNA]</scope>
    <source>
        <strain evidence="8">Sse05_10M</strain>
    </source>
</reference>
<keyword evidence="9" id="KW-1185">Reference proteome</keyword>
<evidence type="ECO:0000313" key="8">
    <source>
        <dbReference type="EMBL" id="KAG7520100.1"/>
    </source>
</evidence>
<accession>A0AAV6SSZ1</accession>
<dbReference type="PANTHER" id="PTHR14978">
    <property type="entry name" value="BETA-CATENIN-LIKE PROTEIN 1 NUCLEAR ASSOCIATED PROTEIN"/>
    <property type="match status" value="1"/>
</dbReference>
<comment type="caution">
    <text evidence="8">The sequence shown here is derived from an EMBL/GenBank/DDBJ whole genome shotgun (WGS) entry which is preliminary data.</text>
</comment>
<gene>
    <name evidence="8" type="ORF">JOB18_023300</name>
</gene>
<dbReference type="EMBL" id="JAGKHQ010000003">
    <property type="protein sequence ID" value="KAG7520100.1"/>
    <property type="molecule type" value="Genomic_DNA"/>
</dbReference>
<evidence type="ECO:0000259" key="7">
    <source>
        <dbReference type="SMART" id="SM01156"/>
    </source>
</evidence>
<evidence type="ECO:0000256" key="6">
    <source>
        <dbReference type="SAM" id="MobiDB-lite"/>
    </source>
</evidence>
<dbReference type="AlphaFoldDB" id="A0AAV6SSZ1"/>
<keyword evidence="3" id="KW-0677">Repeat</keyword>
<feature type="domain" description="Beta-catenin-like protein 1 N-terminal" evidence="7">
    <location>
        <begin position="67"/>
        <end position="177"/>
    </location>
</feature>
<dbReference type="InterPro" id="IPR039678">
    <property type="entry name" value="CTNNBL1"/>
</dbReference>
<evidence type="ECO:0000256" key="4">
    <source>
        <dbReference type="ARBA" id="ARBA00023054"/>
    </source>
</evidence>
<name>A0AAV6SSZ1_SOLSE</name>
<evidence type="ECO:0000313" key="9">
    <source>
        <dbReference type="Proteomes" id="UP000693946"/>
    </source>
</evidence>